<name>A0A2T8I7G0_9POAL</name>
<dbReference type="Gramene" id="PVH33610">
    <property type="protein sequence ID" value="PVH33610"/>
    <property type="gene ID" value="PAHAL_8G031400"/>
</dbReference>
<feature type="compositionally biased region" description="Basic residues" evidence="1">
    <location>
        <begin position="115"/>
        <end position="125"/>
    </location>
</feature>
<evidence type="ECO:0000313" key="2">
    <source>
        <dbReference type="EMBL" id="PVH33610.1"/>
    </source>
</evidence>
<accession>A0A2T8I7G0</accession>
<protein>
    <submittedName>
        <fullName evidence="2">Uncharacterized protein</fullName>
    </submittedName>
</protein>
<dbReference type="Proteomes" id="UP000243499">
    <property type="component" value="Chromosome 8"/>
</dbReference>
<evidence type="ECO:0000256" key="1">
    <source>
        <dbReference type="SAM" id="MobiDB-lite"/>
    </source>
</evidence>
<sequence length="138" mass="14792">MLNTLHKAPAVGHGRPTHLRARADFASCPALQAPPSNHPQELERGAREAAAAAAAAVDPRTSTARAGFSPGGATRLHGVRRSSMRDNTMAEEPPLPSGSDLVIEGRSTMAEPQRRRMHGQAGKGRRAWSLLSPRLFQF</sequence>
<organism evidence="2">
    <name type="scientific">Panicum hallii</name>
    <dbReference type="NCBI Taxonomy" id="206008"/>
    <lineage>
        <taxon>Eukaryota</taxon>
        <taxon>Viridiplantae</taxon>
        <taxon>Streptophyta</taxon>
        <taxon>Embryophyta</taxon>
        <taxon>Tracheophyta</taxon>
        <taxon>Spermatophyta</taxon>
        <taxon>Magnoliopsida</taxon>
        <taxon>Liliopsida</taxon>
        <taxon>Poales</taxon>
        <taxon>Poaceae</taxon>
        <taxon>PACMAD clade</taxon>
        <taxon>Panicoideae</taxon>
        <taxon>Panicodae</taxon>
        <taxon>Paniceae</taxon>
        <taxon>Panicinae</taxon>
        <taxon>Panicum</taxon>
        <taxon>Panicum sect. Panicum</taxon>
    </lineage>
</organism>
<gene>
    <name evidence="2" type="ORF">PAHAL_8G031400</name>
</gene>
<dbReference type="AlphaFoldDB" id="A0A2T8I7G0"/>
<proteinExistence type="predicted"/>
<dbReference type="EMBL" id="CM008053">
    <property type="protein sequence ID" value="PVH33610.1"/>
    <property type="molecule type" value="Genomic_DNA"/>
</dbReference>
<reference evidence="2" key="1">
    <citation type="submission" date="2018-04" db="EMBL/GenBank/DDBJ databases">
        <title>WGS assembly of Panicum hallii.</title>
        <authorList>
            <person name="Lovell J."/>
            <person name="Jenkins J."/>
            <person name="Lowry D."/>
            <person name="Mamidi S."/>
            <person name="Sreedasyam A."/>
            <person name="Weng X."/>
            <person name="Barry K."/>
            <person name="Bonette J."/>
            <person name="Campitelli B."/>
            <person name="Daum C."/>
            <person name="Gordon S."/>
            <person name="Gould B."/>
            <person name="Lipzen A."/>
            <person name="Macqueen A."/>
            <person name="Palacio-Mejia J."/>
            <person name="Plott C."/>
            <person name="Shakirov E."/>
            <person name="Shu S."/>
            <person name="Yoshinaga Y."/>
            <person name="Zane M."/>
            <person name="Rokhsar D."/>
            <person name="Grimwood J."/>
            <person name="Schmutz J."/>
            <person name="Juenger T."/>
        </authorList>
    </citation>
    <scope>NUCLEOTIDE SEQUENCE [LARGE SCALE GENOMIC DNA]</scope>
    <source>
        <strain evidence="2">FIL2</strain>
    </source>
</reference>
<feature type="region of interest" description="Disordered" evidence="1">
    <location>
        <begin position="51"/>
        <end position="125"/>
    </location>
</feature>